<evidence type="ECO:0000313" key="9">
    <source>
        <dbReference type="EMBL" id="TDK23985.1"/>
    </source>
</evidence>
<dbReference type="AlphaFoldDB" id="A0A4R5TMT6"/>
<keyword evidence="6 8" id="KW-1133">Transmembrane helix</keyword>
<organism evidence="9 10">
    <name type="scientific">Arthrobacter crusticola</name>
    <dbReference type="NCBI Taxonomy" id="2547960"/>
    <lineage>
        <taxon>Bacteria</taxon>
        <taxon>Bacillati</taxon>
        <taxon>Actinomycetota</taxon>
        <taxon>Actinomycetes</taxon>
        <taxon>Micrococcales</taxon>
        <taxon>Micrococcaceae</taxon>
        <taxon>Arthrobacter</taxon>
    </lineage>
</organism>
<dbReference type="GO" id="GO:0034257">
    <property type="term" value="F:nicotinamide riboside transmembrane transporter activity"/>
    <property type="evidence" value="ECO:0007669"/>
    <property type="project" value="InterPro"/>
</dbReference>
<dbReference type="OrthoDB" id="9791248at2"/>
<feature type="transmembrane region" description="Helical" evidence="8">
    <location>
        <begin position="114"/>
        <end position="135"/>
    </location>
</feature>
<evidence type="ECO:0000256" key="4">
    <source>
        <dbReference type="ARBA" id="ARBA00022475"/>
    </source>
</evidence>
<dbReference type="GO" id="GO:0005886">
    <property type="term" value="C:plasma membrane"/>
    <property type="evidence" value="ECO:0007669"/>
    <property type="project" value="UniProtKB-SubCell"/>
</dbReference>
<dbReference type="NCBIfam" id="TIGR01528">
    <property type="entry name" value="NMN_trans_PnuC"/>
    <property type="match status" value="1"/>
</dbReference>
<dbReference type="Proteomes" id="UP000295411">
    <property type="component" value="Unassembled WGS sequence"/>
</dbReference>
<evidence type="ECO:0000256" key="6">
    <source>
        <dbReference type="ARBA" id="ARBA00022989"/>
    </source>
</evidence>
<feature type="transmembrane region" description="Helical" evidence="8">
    <location>
        <begin position="42"/>
        <end position="64"/>
    </location>
</feature>
<feature type="transmembrane region" description="Helical" evidence="8">
    <location>
        <begin position="12"/>
        <end position="35"/>
    </location>
</feature>
<evidence type="ECO:0000256" key="8">
    <source>
        <dbReference type="SAM" id="Phobius"/>
    </source>
</evidence>
<dbReference type="Pfam" id="PF04973">
    <property type="entry name" value="NMN_transporter"/>
    <property type="match status" value="1"/>
</dbReference>
<dbReference type="RefSeq" id="WP_133404670.1">
    <property type="nucleotide sequence ID" value="NZ_SMTK01000005.1"/>
</dbReference>
<comment type="subcellular location">
    <subcellularLocation>
        <location evidence="1">Cell membrane</location>
        <topology evidence="1">Multi-pass membrane protein</topology>
    </subcellularLocation>
</comment>
<evidence type="ECO:0000256" key="7">
    <source>
        <dbReference type="ARBA" id="ARBA00023136"/>
    </source>
</evidence>
<dbReference type="PANTHER" id="PTHR36122">
    <property type="entry name" value="NICOTINAMIDE RIBOSIDE TRANSPORTER PNUC"/>
    <property type="match status" value="1"/>
</dbReference>
<keyword evidence="5 8" id="KW-0812">Transmembrane</keyword>
<keyword evidence="10" id="KW-1185">Reference proteome</keyword>
<protein>
    <submittedName>
        <fullName evidence="9">Nicotinamide riboside transporter PnuC</fullName>
    </submittedName>
</protein>
<dbReference type="EMBL" id="SMTK01000005">
    <property type="protein sequence ID" value="TDK23985.1"/>
    <property type="molecule type" value="Genomic_DNA"/>
</dbReference>
<accession>A0A4R5TMT6</accession>
<name>A0A4R5TMT6_9MICC</name>
<comment type="caution">
    <text evidence="9">The sequence shown here is derived from an EMBL/GenBank/DDBJ whole genome shotgun (WGS) entry which is preliminary data.</text>
</comment>
<evidence type="ECO:0000256" key="5">
    <source>
        <dbReference type="ARBA" id="ARBA00022692"/>
    </source>
</evidence>
<evidence type="ECO:0000256" key="2">
    <source>
        <dbReference type="ARBA" id="ARBA00006669"/>
    </source>
</evidence>
<comment type="similarity">
    <text evidence="2">Belongs to the nicotinamide ribonucleoside (NR) uptake permease (TC 4.B.1) family.</text>
</comment>
<evidence type="ECO:0000313" key="10">
    <source>
        <dbReference type="Proteomes" id="UP000295411"/>
    </source>
</evidence>
<proteinExistence type="inferred from homology"/>
<reference evidence="9 10" key="1">
    <citation type="submission" date="2019-03" db="EMBL/GenBank/DDBJ databases">
        <title>Arthrobacter sp. nov., an bacterium isolated from biocrust in Mu Us Desert.</title>
        <authorList>
            <person name="Lixiong L."/>
        </authorList>
    </citation>
    <scope>NUCLEOTIDE SEQUENCE [LARGE SCALE GENOMIC DNA]</scope>
    <source>
        <strain evidence="9 10">SLN-3</strain>
    </source>
</reference>
<evidence type="ECO:0000256" key="3">
    <source>
        <dbReference type="ARBA" id="ARBA00022448"/>
    </source>
</evidence>
<dbReference type="PANTHER" id="PTHR36122:SF2">
    <property type="entry name" value="NICOTINAMIDE RIBOSIDE TRANSPORTER PNUC"/>
    <property type="match status" value="1"/>
</dbReference>
<feature type="transmembrane region" description="Helical" evidence="8">
    <location>
        <begin position="141"/>
        <end position="159"/>
    </location>
</feature>
<keyword evidence="4" id="KW-1003">Cell membrane</keyword>
<keyword evidence="3" id="KW-0813">Transport</keyword>
<keyword evidence="7 8" id="KW-0472">Membrane</keyword>
<evidence type="ECO:0000256" key="1">
    <source>
        <dbReference type="ARBA" id="ARBA00004651"/>
    </source>
</evidence>
<gene>
    <name evidence="9" type="ORF">E2F48_14440</name>
</gene>
<dbReference type="InterPro" id="IPR006419">
    <property type="entry name" value="NMN_transpt_PnuC"/>
</dbReference>
<feature type="transmembrane region" description="Helical" evidence="8">
    <location>
        <begin position="189"/>
        <end position="207"/>
    </location>
</feature>
<sequence length="229" mass="24897">MDLLQWLFEARIPVGSSSLLLREVIGNVFGLLSVLGGMRRRVWAWPVGIVGNVLLLTVFLGSAFGGAGTVDLLGQAGRQVMFIVVSVYGWRQWQAGRQAAGSAVTPRWASGRARIGLVAGMILGTVALTPLFRALGSYEPVWADAWTFVGSLLATFGMAKGWVEFWLIWVAVDIVGVPLLFSAGYYASAVMYLIYGAFTIIGFAVWTRERRRAEARLVSAVDAPVKQIQ</sequence>